<feature type="compositionally biased region" description="Low complexity" evidence="1">
    <location>
        <begin position="112"/>
        <end position="134"/>
    </location>
</feature>
<feature type="region of interest" description="Disordered" evidence="1">
    <location>
        <begin position="452"/>
        <end position="542"/>
    </location>
</feature>
<protein>
    <submittedName>
        <fullName evidence="2">Uncharacterized protein</fullName>
    </submittedName>
</protein>
<accession>A0A8H3AEL4</accession>
<organism evidence="2 3">
    <name type="scientific">Rhizoctonia solani</name>
    <dbReference type="NCBI Taxonomy" id="456999"/>
    <lineage>
        <taxon>Eukaryota</taxon>
        <taxon>Fungi</taxon>
        <taxon>Dikarya</taxon>
        <taxon>Basidiomycota</taxon>
        <taxon>Agaricomycotina</taxon>
        <taxon>Agaricomycetes</taxon>
        <taxon>Cantharellales</taxon>
        <taxon>Ceratobasidiaceae</taxon>
        <taxon>Rhizoctonia</taxon>
    </lineage>
</organism>
<dbReference type="Proteomes" id="UP000663853">
    <property type="component" value="Unassembled WGS sequence"/>
</dbReference>
<name>A0A8H3AEL4_9AGAM</name>
<feature type="region of interest" description="Disordered" evidence="1">
    <location>
        <begin position="154"/>
        <end position="245"/>
    </location>
</feature>
<feature type="compositionally biased region" description="Polar residues" evidence="1">
    <location>
        <begin position="940"/>
        <end position="949"/>
    </location>
</feature>
<comment type="caution">
    <text evidence="2">The sequence shown here is derived from an EMBL/GenBank/DDBJ whole genome shotgun (WGS) entry which is preliminary data.</text>
</comment>
<feature type="compositionally biased region" description="Polar residues" evidence="1">
    <location>
        <begin position="695"/>
        <end position="721"/>
    </location>
</feature>
<sequence>MEHAWLRCRIECITCGNLACCRYISPPRANSDLSSLVESNFSLFLSTTSLAIESNSSRSARATPVLVIRPPAQPPLDEKDWEPPSALGVCSPEGFKSEQSISQLRPYTPSPAVSTLAPSSVTSSTAATPTVDPSARPEVAQVLERASEALFLHAQRSSESITSESAYSDTDTAPETFGPAEPDDDRPESEKIPEIDLEPKSPELPPEQILSDSAVESLRVERPLSPVGVGLAASSASTVSRDRKMPAVRPSLLGLFSRLTDKFSPPGKDQKDKQAQPIPSSHEPAVQHDSFTHGGSPFTRLRNKSTDKLSILLGVGGDIKPSSSSIRSSRFRLGSRRTNSQSLRTAEKTDSGSGQQPSQIIAQISPPASPVLEARPVSAADADIHAEDISMRSSERGRAIQLRSSAESPNKPLSARSPSEEPIGGEPVLISGDLQSNLELNPVLPESVQYSAENASRDLPTPPRSRSPSLFRKKLRDKRARTGSLRDLLKKSDSTKSKKQERFTPPTPFIAWITQQTHRSPQSEPPLPALPTPLTTPPLSLPPENLSPVIETSPTDTSRILSLVWYPPELIRSPYASDISLSDSRANNPNPAAPFDERDSSIATRLSGLPEPVDEPTSQPNNLFYLQPPFPEAPSHIANASSSTVHAQPISERRSPAKLRRKHRPGNKTNAPRTPPTSYSALSRKRSRGRHESTESVAGSSTGRASTTPSRSLDTLLNSSWPEPPVNQPVKSDGEEEHTYNYLTETGAEDDSDQEEYLPSPTSIGGASTRPTTPKHLRARPRSRSPGDAIRDEHPLPAVIHGAPDDQSGWEPDSRVTSYLSASPTTARTPASPAAKAPPVPPLPQHITPRARQNTGNTSAARPVGIFDSLPFRSPSPGGRPITIASVPPPSSLSATPPRPPVRTASPSPTRASSTPRAPSPVPRVPSGTPILRSPALPRRTTSYQSAASIFQAPERRDSVEEDYFALDDERSAAIPNFPKRRSPTPGRKDLHSTSRRDSGQYSRRSRKDSSRSHRESIKSHRDSIPLRKDSLQAQRRDSPERHDSTDSQNKDQVTSDNQIWTVPRNHRHRPTITFEFPPTNEFWHFLNEYQQYINPASTRGEDNEHGPADNDMSEHRSGSAASGSSKSSRSKVDPVKDWHKVQPTSSRASSSRASIDRTGTPYIPTPEVIERNELIIKALKNAPGALHTRFRHFGQLGVLGWSSEFSELIDEIQRCGLERQMFTTTRAQALSTCKALLRLHIEIRLQMISMFLCSQIARLRRFLDAETEYTDYPTPDFPLPEAY</sequence>
<feature type="compositionally biased region" description="Pro residues" evidence="1">
    <location>
        <begin position="887"/>
        <end position="901"/>
    </location>
</feature>
<reference evidence="2" key="1">
    <citation type="submission" date="2021-01" db="EMBL/GenBank/DDBJ databases">
        <authorList>
            <person name="Kaushik A."/>
        </authorList>
    </citation>
    <scope>NUCLEOTIDE SEQUENCE</scope>
    <source>
        <strain evidence="2">AG6-10EEA</strain>
    </source>
</reference>
<feature type="compositionally biased region" description="Low complexity" evidence="1">
    <location>
        <begin position="157"/>
        <end position="168"/>
    </location>
</feature>
<feature type="compositionally biased region" description="Basic and acidic residues" evidence="1">
    <location>
        <begin position="1100"/>
        <end position="1118"/>
    </location>
</feature>
<feature type="compositionally biased region" description="Basic and acidic residues" evidence="1">
    <location>
        <begin position="383"/>
        <end position="398"/>
    </location>
</feature>
<dbReference type="EMBL" id="CAJMXA010000069">
    <property type="protein sequence ID" value="CAE6414215.1"/>
    <property type="molecule type" value="Genomic_DNA"/>
</dbReference>
<feature type="compositionally biased region" description="Basic residues" evidence="1">
    <location>
        <begin position="773"/>
        <end position="783"/>
    </location>
</feature>
<feature type="compositionally biased region" description="Low complexity" evidence="1">
    <location>
        <begin position="351"/>
        <end position="366"/>
    </location>
</feature>
<feature type="region of interest" description="Disordered" evidence="1">
    <location>
        <begin position="1097"/>
        <end position="1160"/>
    </location>
</feature>
<feature type="compositionally biased region" description="Low complexity" evidence="1">
    <location>
        <begin position="903"/>
        <end position="917"/>
    </location>
</feature>
<feature type="compositionally biased region" description="Polar residues" evidence="1">
    <location>
        <begin position="760"/>
        <end position="772"/>
    </location>
</feature>
<feature type="compositionally biased region" description="Low complexity" evidence="1">
    <location>
        <begin position="1119"/>
        <end position="1128"/>
    </location>
</feature>
<feature type="compositionally biased region" description="Basic residues" evidence="1">
    <location>
        <begin position="471"/>
        <end position="481"/>
    </location>
</feature>
<feature type="compositionally biased region" description="Polar residues" evidence="1">
    <location>
        <begin position="667"/>
        <end position="681"/>
    </location>
</feature>
<feature type="compositionally biased region" description="Polar residues" evidence="1">
    <location>
        <begin position="851"/>
        <end position="860"/>
    </location>
</feature>
<feature type="region of interest" description="Disordered" evidence="1">
    <location>
        <begin position="383"/>
        <end position="430"/>
    </location>
</feature>
<proteinExistence type="predicted"/>
<feature type="compositionally biased region" description="Polar residues" evidence="1">
    <location>
        <begin position="1051"/>
        <end position="1061"/>
    </location>
</feature>
<evidence type="ECO:0000256" key="1">
    <source>
        <dbReference type="SAM" id="MobiDB-lite"/>
    </source>
</evidence>
<feature type="compositionally biased region" description="Basic and acidic residues" evidence="1">
    <location>
        <begin position="1008"/>
        <end position="1050"/>
    </location>
</feature>
<feature type="compositionally biased region" description="Basic and acidic residues" evidence="1">
    <location>
        <begin position="987"/>
        <end position="999"/>
    </location>
</feature>
<feature type="compositionally biased region" description="Basic and acidic residues" evidence="1">
    <location>
        <begin position="1131"/>
        <end position="1141"/>
    </location>
</feature>
<feature type="compositionally biased region" description="Pro residues" evidence="1">
    <location>
        <begin position="523"/>
        <end position="541"/>
    </location>
</feature>
<feature type="compositionally biased region" description="Low complexity" evidence="1">
    <location>
        <begin position="821"/>
        <end position="835"/>
    </location>
</feature>
<feature type="compositionally biased region" description="Basic and acidic residues" evidence="1">
    <location>
        <begin position="487"/>
        <end position="502"/>
    </location>
</feature>
<feature type="compositionally biased region" description="Basic residues" evidence="1">
    <location>
        <begin position="656"/>
        <end position="666"/>
    </location>
</feature>
<feature type="compositionally biased region" description="Acidic residues" evidence="1">
    <location>
        <begin position="747"/>
        <end position="756"/>
    </location>
</feature>
<feature type="compositionally biased region" description="Basic and acidic residues" evidence="1">
    <location>
        <begin position="188"/>
        <end position="201"/>
    </location>
</feature>
<feature type="region of interest" description="Disordered" evidence="1">
    <location>
        <begin position="606"/>
        <end position="1065"/>
    </location>
</feature>
<evidence type="ECO:0000313" key="3">
    <source>
        <dbReference type="Proteomes" id="UP000663853"/>
    </source>
</evidence>
<gene>
    <name evidence="2" type="ORF">RDB_LOCUS4321</name>
</gene>
<feature type="region of interest" description="Disordered" evidence="1">
    <location>
        <begin position="98"/>
        <end position="135"/>
    </location>
</feature>
<feature type="region of interest" description="Disordered" evidence="1">
    <location>
        <begin position="258"/>
        <end position="302"/>
    </location>
</feature>
<evidence type="ECO:0000313" key="2">
    <source>
        <dbReference type="EMBL" id="CAE6414215.1"/>
    </source>
</evidence>
<feature type="region of interest" description="Disordered" evidence="1">
    <location>
        <begin position="314"/>
        <end position="369"/>
    </location>
</feature>